<proteinExistence type="predicted"/>
<comment type="caution">
    <text evidence="2">The sequence shown here is derived from an EMBL/GenBank/DDBJ whole genome shotgun (WGS) entry which is preliminary data.</text>
</comment>
<reference evidence="2 3" key="1">
    <citation type="submission" date="2018-09" db="EMBL/GenBank/DDBJ databases">
        <title>Genomic investigation of the strawberry pathogen Phytophthora fragariae indicates pathogenicity is determined by transcriptional variation in three key races.</title>
        <authorList>
            <person name="Adams T.M."/>
            <person name="Armitage A.D."/>
            <person name="Sobczyk M.K."/>
            <person name="Bates H.J."/>
            <person name="Dunwell J.M."/>
            <person name="Nellist C.F."/>
            <person name="Harrison R.J."/>
        </authorList>
    </citation>
    <scope>NUCLEOTIDE SEQUENCE [LARGE SCALE GENOMIC DNA]</scope>
    <source>
        <strain evidence="2 3">NOV-77</strain>
    </source>
</reference>
<dbReference type="AlphaFoldDB" id="A0A6G0QBX5"/>
<protein>
    <submittedName>
        <fullName evidence="2">Uncharacterized protein</fullName>
    </submittedName>
</protein>
<gene>
    <name evidence="2" type="ORF">PF008_g28223</name>
</gene>
<organism evidence="2 3">
    <name type="scientific">Phytophthora fragariae</name>
    <dbReference type="NCBI Taxonomy" id="53985"/>
    <lineage>
        <taxon>Eukaryota</taxon>
        <taxon>Sar</taxon>
        <taxon>Stramenopiles</taxon>
        <taxon>Oomycota</taxon>
        <taxon>Peronosporomycetes</taxon>
        <taxon>Peronosporales</taxon>
        <taxon>Peronosporaceae</taxon>
        <taxon>Phytophthora</taxon>
    </lineage>
</organism>
<evidence type="ECO:0000313" key="3">
    <source>
        <dbReference type="Proteomes" id="UP000486351"/>
    </source>
</evidence>
<name>A0A6G0QBX5_9STRA</name>
<sequence length="146" mass="14792">MCPTYAAARPPAATRVPSGDTSGEGDTAGAGGQDGQRTDHPTTGGGSPASSRADPSSSADEADEDGDKKEEESPTDRAAGAAHDSPPGTPEDVVILPKVRTVISTDSVGMQALGAMACRFLTEQEAKRLEAQKALPLPDVDSCGEV</sequence>
<accession>A0A6G0QBX5</accession>
<dbReference type="Proteomes" id="UP000486351">
    <property type="component" value="Unassembled WGS sequence"/>
</dbReference>
<evidence type="ECO:0000313" key="2">
    <source>
        <dbReference type="EMBL" id="KAE9280080.1"/>
    </source>
</evidence>
<feature type="compositionally biased region" description="Low complexity" evidence="1">
    <location>
        <begin position="1"/>
        <end position="25"/>
    </location>
</feature>
<evidence type="ECO:0000256" key="1">
    <source>
        <dbReference type="SAM" id="MobiDB-lite"/>
    </source>
</evidence>
<feature type="region of interest" description="Disordered" evidence="1">
    <location>
        <begin position="1"/>
        <end position="94"/>
    </location>
</feature>
<feature type="compositionally biased region" description="Basic and acidic residues" evidence="1">
    <location>
        <begin position="66"/>
        <end position="75"/>
    </location>
</feature>
<feature type="compositionally biased region" description="Low complexity" evidence="1">
    <location>
        <begin position="48"/>
        <end position="59"/>
    </location>
</feature>
<dbReference type="EMBL" id="QXFY01004057">
    <property type="protein sequence ID" value="KAE9280080.1"/>
    <property type="molecule type" value="Genomic_DNA"/>
</dbReference>